<comment type="caution">
    <text evidence="3">The sequence shown here is derived from an EMBL/GenBank/DDBJ whole genome shotgun (WGS) entry which is preliminary data.</text>
</comment>
<evidence type="ECO:0000256" key="1">
    <source>
        <dbReference type="SAM" id="MobiDB-lite"/>
    </source>
</evidence>
<organism evidence="3 4">
    <name type="scientific">Orchesella cincta</name>
    <name type="common">Springtail</name>
    <name type="synonym">Podura cincta</name>
    <dbReference type="NCBI Taxonomy" id="48709"/>
    <lineage>
        <taxon>Eukaryota</taxon>
        <taxon>Metazoa</taxon>
        <taxon>Ecdysozoa</taxon>
        <taxon>Arthropoda</taxon>
        <taxon>Hexapoda</taxon>
        <taxon>Collembola</taxon>
        <taxon>Entomobryomorpha</taxon>
        <taxon>Entomobryoidea</taxon>
        <taxon>Orchesellidae</taxon>
        <taxon>Orchesellinae</taxon>
        <taxon>Orchesella</taxon>
    </lineage>
</organism>
<feature type="region of interest" description="Disordered" evidence="1">
    <location>
        <begin position="245"/>
        <end position="278"/>
    </location>
</feature>
<sequence>SVKLLPWLILLAILSSTFVSSNNNHQVGPKKNIHSGRIPANVKFYLGKKGDHNVDGSGVERQVAESYSAIDLKPEHKLLYYRAREKDYDFAQFGQHCQRFSLEELEAFLRIPADDIEPQEGELETVSPAQKGELLEKLFNDSRTICDFRNLLTCHKKFRTCACAHPSMGLNREGICGINLGHPCEISERSLVKYNILLTPETNPIKCLLENAVCKLDFGDNFGAGVSPIRKVCRCRDGFGGATCKRRRGSSVKGLTTSHESSDKQPHGGISPEDTGITGRALWNQDQNDALGEYFMHPEQIKDSLVELMKKKAMYPPENREEEAQKLVKKLELDSDKEEMVVHEFHLRKLARLGLGDACDSERQIILDNPPVAKDGLRWIDPAADEIKAWQLGLLQDKKPFCNIYKYLRCDEATRTCQCKPGLIKDVTTGSCVILHSLAICCPDY</sequence>
<feature type="signal peptide" evidence="2">
    <location>
        <begin position="1"/>
        <end position="21"/>
    </location>
</feature>
<feature type="chain" id="PRO_5008904443" description="EGF-like domain-containing protein" evidence="2">
    <location>
        <begin position="22"/>
        <end position="445"/>
    </location>
</feature>
<feature type="non-terminal residue" evidence="3">
    <location>
        <position position="1"/>
    </location>
</feature>
<evidence type="ECO:0008006" key="5">
    <source>
        <dbReference type="Google" id="ProtNLM"/>
    </source>
</evidence>
<accession>A0A1D2MRT3</accession>
<feature type="non-terminal residue" evidence="3">
    <location>
        <position position="445"/>
    </location>
</feature>
<dbReference type="AlphaFoldDB" id="A0A1D2MRT3"/>
<dbReference type="OrthoDB" id="8297240at2759"/>
<keyword evidence="2" id="KW-0732">Signal</keyword>
<protein>
    <recommendedName>
        <fullName evidence="5">EGF-like domain-containing protein</fullName>
    </recommendedName>
</protein>
<proteinExistence type="predicted"/>
<reference evidence="3 4" key="1">
    <citation type="journal article" date="2016" name="Genome Biol. Evol.">
        <title>Gene Family Evolution Reflects Adaptation to Soil Environmental Stressors in the Genome of the Collembolan Orchesella cincta.</title>
        <authorList>
            <person name="Faddeeva-Vakhrusheva A."/>
            <person name="Derks M.F."/>
            <person name="Anvar S.Y."/>
            <person name="Agamennone V."/>
            <person name="Suring W."/>
            <person name="Smit S."/>
            <person name="van Straalen N.M."/>
            <person name="Roelofs D."/>
        </authorList>
    </citation>
    <scope>NUCLEOTIDE SEQUENCE [LARGE SCALE GENOMIC DNA]</scope>
    <source>
        <tissue evidence="3">Mixed pool</tissue>
    </source>
</reference>
<evidence type="ECO:0000313" key="3">
    <source>
        <dbReference type="EMBL" id="ODM95800.1"/>
    </source>
</evidence>
<dbReference type="EMBL" id="LJIJ01000619">
    <property type="protein sequence ID" value="ODM95800.1"/>
    <property type="molecule type" value="Genomic_DNA"/>
</dbReference>
<dbReference type="Proteomes" id="UP000094527">
    <property type="component" value="Unassembled WGS sequence"/>
</dbReference>
<gene>
    <name evidence="3" type="ORF">Ocin01_10890</name>
</gene>
<keyword evidence="4" id="KW-1185">Reference proteome</keyword>
<evidence type="ECO:0000313" key="4">
    <source>
        <dbReference type="Proteomes" id="UP000094527"/>
    </source>
</evidence>
<name>A0A1D2MRT3_ORCCI</name>
<evidence type="ECO:0000256" key="2">
    <source>
        <dbReference type="SAM" id="SignalP"/>
    </source>
</evidence>